<dbReference type="STRING" id="5888.A0DU21"/>
<gene>
    <name evidence="1" type="ORF">GSPATT00039764001</name>
</gene>
<dbReference type="PANTHER" id="PTHR11319">
    <property type="entry name" value="G PROTEIN-COUPLED RECEPTOR-RELATED"/>
    <property type="match status" value="1"/>
</dbReference>
<dbReference type="AlphaFoldDB" id="A0DU21"/>
<proteinExistence type="predicted"/>
<sequence>MEQQFCKIYVFFKQEIVFRKVLKAQDAQVLMLQIVSQMFRLKMLNFRRFKIGLSSAIITINPSLLKNNLIFQNMSIIDCVSLKNQIVKVQFISQGNKQNFISFVDLIIYQSQESWVNLFQNIGILSESEIQEITGKDNAIIYSENCDVTIENVIFEGMLFSSVINLNNINTLNMVNCQFQNVQNIYTQNLIVISQLVQQKYQVSLRSLNFKNGSMYSANKLPNQEYLQIQINYFFSGCSIQSFQVQYFQKNYFYSNILQLLQQNQQQSSILYIKGQSNLGVFIFDRIQFTNNNYSASQQGIIHIDDINFKKFQIIRFDCHSNIINKYGCLNVIGNQNASNVFKIENSNFISNLGTSGVAIKSSDILLKLIQCNIMFNIALSQGGALYLQINTKRFFISKTIIIYNKAQEGGGIYYDLDDDLSIKTQVQTFINFNQAEVYGNNLVENPSYLSLYINSKEMAALEYTINNISTSILRINPYIVLEQGIKRQTEMLMIPSSQVIYIQRENYSIIFIIQLVQYADYTVIKGRDEKQNSSSKQLLQFQTENNNFELNTLSFRLDPYQKDSRHLQIQIFCKTQKSQNGINYIINAKSFKCQLGEFYIEDGCQTCKSSQGFYSVTYDTIKCSVFDKTKFQNGYWRPNYLSDATEECYKNTEFCLEGWQVVDSTCSQGHIV</sequence>
<dbReference type="PANTHER" id="PTHR11319:SF35">
    <property type="entry name" value="OUTER MEMBRANE PROTEIN PMPC-RELATED"/>
    <property type="match status" value="1"/>
</dbReference>
<name>A0DU21_PARTE</name>
<evidence type="ECO:0000313" key="1">
    <source>
        <dbReference type="EMBL" id="CAK86538.1"/>
    </source>
</evidence>
<feature type="non-terminal residue" evidence="1">
    <location>
        <position position="673"/>
    </location>
</feature>
<dbReference type="EMBL" id="CT868577">
    <property type="protein sequence ID" value="CAK86538.1"/>
    <property type="molecule type" value="Genomic_DNA"/>
</dbReference>
<dbReference type="InParanoid" id="A0DU21"/>
<evidence type="ECO:0000313" key="2">
    <source>
        <dbReference type="Proteomes" id="UP000000600"/>
    </source>
</evidence>
<accession>A0DU21</accession>
<dbReference type="Proteomes" id="UP000000600">
    <property type="component" value="Unassembled WGS sequence"/>
</dbReference>
<organism evidence="1 2">
    <name type="scientific">Paramecium tetraurelia</name>
    <dbReference type="NCBI Taxonomy" id="5888"/>
    <lineage>
        <taxon>Eukaryota</taxon>
        <taxon>Sar</taxon>
        <taxon>Alveolata</taxon>
        <taxon>Ciliophora</taxon>
        <taxon>Intramacronucleata</taxon>
        <taxon>Oligohymenophorea</taxon>
        <taxon>Peniculida</taxon>
        <taxon>Parameciidae</taxon>
        <taxon>Paramecium</taxon>
    </lineage>
</organism>
<evidence type="ECO:0008006" key="3">
    <source>
        <dbReference type="Google" id="ProtNLM"/>
    </source>
</evidence>
<protein>
    <recommendedName>
        <fullName evidence="3">Transmembrane protein</fullName>
    </recommendedName>
</protein>
<keyword evidence="2" id="KW-1185">Reference proteome</keyword>
<dbReference type="HOGENOM" id="CLU_408616_0_0_1"/>
<reference evidence="1 2" key="1">
    <citation type="journal article" date="2006" name="Nature">
        <title>Global trends of whole-genome duplications revealed by the ciliate Paramecium tetraurelia.</title>
        <authorList>
            <consortium name="Genoscope"/>
            <person name="Aury J.-M."/>
            <person name="Jaillon O."/>
            <person name="Duret L."/>
            <person name="Noel B."/>
            <person name="Jubin C."/>
            <person name="Porcel B.M."/>
            <person name="Segurens B."/>
            <person name="Daubin V."/>
            <person name="Anthouard V."/>
            <person name="Aiach N."/>
            <person name="Arnaiz O."/>
            <person name="Billaut A."/>
            <person name="Beisson J."/>
            <person name="Blanc I."/>
            <person name="Bouhouche K."/>
            <person name="Camara F."/>
            <person name="Duharcourt S."/>
            <person name="Guigo R."/>
            <person name="Gogendeau D."/>
            <person name="Katinka M."/>
            <person name="Keller A.-M."/>
            <person name="Kissmehl R."/>
            <person name="Klotz C."/>
            <person name="Koll F."/>
            <person name="Le Moue A."/>
            <person name="Lepere C."/>
            <person name="Malinsky S."/>
            <person name="Nowacki M."/>
            <person name="Nowak J.K."/>
            <person name="Plattner H."/>
            <person name="Poulain J."/>
            <person name="Ruiz F."/>
            <person name="Serrano V."/>
            <person name="Zagulski M."/>
            <person name="Dessen P."/>
            <person name="Betermier M."/>
            <person name="Weissenbach J."/>
            <person name="Scarpelli C."/>
            <person name="Schachter V."/>
            <person name="Sperling L."/>
            <person name="Meyer E."/>
            <person name="Cohen J."/>
            <person name="Wincker P."/>
        </authorList>
    </citation>
    <scope>NUCLEOTIDE SEQUENCE [LARGE SCALE GENOMIC DNA]</scope>
    <source>
        <strain evidence="1 2">Stock d4-2</strain>
    </source>
</reference>
<dbReference type="GeneID" id="5039720"/>
<dbReference type="OMA" id="QIVINNC"/>
<dbReference type="KEGG" id="ptm:GSPATT00039764001"/>
<dbReference type="RefSeq" id="XP_001453935.1">
    <property type="nucleotide sequence ID" value="XM_001453898.1"/>
</dbReference>